<feature type="domain" description="Fibronectin type III-like" evidence="8">
    <location>
        <begin position="2119"/>
        <end position="2193"/>
    </location>
</feature>
<dbReference type="VEuPathDB" id="FungiDB:PC110_g15605"/>
<evidence type="ECO:0000256" key="3">
    <source>
        <dbReference type="ARBA" id="ARBA00012744"/>
    </source>
</evidence>
<evidence type="ECO:0000256" key="5">
    <source>
        <dbReference type="ARBA" id="ARBA00022801"/>
    </source>
</evidence>
<comment type="catalytic activity">
    <reaction evidence="1">
        <text>Hydrolysis of terminal, non-reducing beta-D-glucosyl residues with release of beta-D-glucose.</text>
        <dbReference type="EC" id="3.2.1.21"/>
    </reaction>
</comment>
<evidence type="ECO:0000256" key="7">
    <source>
        <dbReference type="SAM" id="Coils"/>
    </source>
</evidence>
<gene>
    <name evidence="9" type="ORF">JG687_00008122</name>
</gene>
<feature type="coiled-coil region" evidence="7">
    <location>
        <begin position="1198"/>
        <end position="1225"/>
    </location>
</feature>
<dbReference type="FunFam" id="3.40.50.1700:FF:000006">
    <property type="entry name" value="Lysosomal beta glucosidase"/>
    <property type="match status" value="1"/>
</dbReference>
<dbReference type="InterPro" id="IPR001764">
    <property type="entry name" value="Glyco_hydro_3_N"/>
</dbReference>
<evidence type="ECO:0000313" key="9">
    <source>
        <dbReference type="EMBL" id="KAG6960629.1"/>
    </source>
</evidence>
<evidence type="ECO:0000256" key="2">
    <source>
        <dbReference type="ARBA" id="ARBA00005336"/>
    </source>
</evidence>
<dbReference type="InterPro" id="IPR002772">
    <property type="entry name" value="Glyco_hydro_3_C"/>
</dbReference>
<organism evidence="9 10">
    <name type="scientific">Phytophthora cactorum</name>
    <dbReference type="NCBI Taxonomy" id="29920"/>
    <lineage>
        <taxon>Eukaryota</taxon>
        <taxon>Sar</taxon>
        <taxon>Stramenopiles</taxon>
        <taxon>Oomycota</taxon>
        <taxon>Peronosporomycetes</taxon>
        <taxon>Peronosporales</taxon>
        <taxon>Peronosporaceae</taxon>
        <taxon>Phytophthora</taxon>
    </lineage>
</organism>
<dbReference type="EC" id="3.2.1.21" evidence="3"/>
<feature type="coiled-coil region" evidence="7">
    <location>
        <begin position="884"/>
        <end position="911"/>
    </location>
</feature>
<dbReference type="Proteomes" id="UP000688947">
    <property type="component" value="Unassembled WGS sequence"/>
</dbReference>
<evidence type="ECO:0000256" key="4">
    <source>
        <dbReference type="ARBA" id="ARBA00022729"/>
    </source>
</evidence>
<accession>A0A8T1UD88</accession>
<dbReference type="FunFam" id="3.20.20.300:FF:000007">
    <property type="entry name" value="Lysosomal beta glucosidase"/>
    <property type="match status" value="1"/>
</dbReference>
<keyword evidence="4" id="KW-0732">Signal</keyword>
<dbReference type="PANTHER" id="PTHR35796">
    <property type="entry name" value="HYPOTHETICAL CYTOSOLIC PROTEIN"/>
    <property type="match status" value="1"/>
</dbReference>
<comment type="caution">
    <text evidence="9">The sequence shown here is derived from an EMBL/GenBank/DDBJ whole genome shotgun (WGS) entry which is preliminary data.</text>
</comment>
<protein>
    <recommendedName>
        <fullName evidence="3">beta-glucosidase</fullName>
        <ecNumber evidence="3">3.2.1.21</ecNumber>
    </recommendedName>
</protein>
<dbReference type="OrthoDB" id="97979at2759"/>
<name>A0A8T1UD88_9STRA</name>
<dbReference type="GO" id="GO:0005975">
    <property type="term" value="P:carbohydrate metabolic process"/>
    <property type="evidence" value="ECO:0007669"/>
    <property type="project" value="InterPro"/>
</dbReference>
<keyword evidence="7" id="KW-0175">Coiled coil</keyword>
<keyword evidence="6" id="KW-0326">Glycosidase</keyword>
<dbReference type="PANTHER" id="PTHR35796:SF3">
    <property type="entry name" value="BHLH DOMAIN-CONTAINING PROTEIN"/>
    <property type="match status" value="1"/>
</dbReference>
<comment type="similarity">
    <text evidence="2">Belongs to the glycosyl hydrolase 3 family.</text>
</comment>
<feature type="coiled-coil region" evidence="7">
    <location>
        <begin position="558"/>
        <end position="585"/>
    </location>
</feature>
<evidence type="ECO:0000313" key="10">
    <source>
        <dbReference type="Proteomes" id="UP000688947"/>
    </source>
</evidence>
<dbReference type="EMBL" id="JAENGZ010000378">
    <property type="protein sequence ID" value="KAG6960629.1"/>
    <property type="molecule type" value="Genomic_DNA"/>
</dbReference>
<dbReference type="VEuPathDB" id="FungiDB:PC110_g15601"/>
<dbReference type="Pfam" id="PF01915">
    <property type="entry name" value="Glyco_hydro_3_C"/>
    <property type="match status" value="1"/>
</dbReference>
<sequence>MAFLQDEDAARAFEAALMFVDEYAFQVAEHALSGAPSPARAAQHSFESSAMVRAESSLVIGPQPPEMDDKMQRRVRANANKRLLRKAGLYDDPNRARKERKLEMTYLRRKFEQLQLELKTLQSGQGKKQRKEVNGEGNRALVARRPNPEVSSAWKEVACRQREQRDKAEKENIRLRLIMERQQKLAEALETLVQARIKQQMAEFSALSNPKLGRCFTGRALDFRADINDFKGLLAELEKARREVGAVFAANRLNTTESSHHGVQLRSKKGANGMHLEVFANKAMPFNVRDTAEATWDHFKGMKKHGGNGNLYDKAAKSLDTPYTIIEDYAKELFANTARADVRVKQIVRRYVEADRELIILVASVSPVSIAHEPLAGLTFNYRCYALIKRAAAATEDHDLSLLQMCTLASLQNEEGRIYDPAYMRALSNFVLGNTAGNIKADQELIENTLSLQLTFISGDNEWKLVTCHVLLTMALGSEDERVFEAALSFIDEFPFDQRKDREDLTRSMLCAPRRQAPLLFEDEETKKKKTNERKRLLRKTGVYGDPNRARNARRLEIAYLKEQLEKLQLNLQTLQDQKSRQNDAQQLTTGTLVPAAQIPSMWQTIAESQRRRREGSELENVRLKLIVDRQRKVADNLQTLLQKRASQLVSECTSFMDANAPKPQIVHVLDFRGDVTDFEALFRLNEAAYREVDVIFADNGLANMVMSPSDVHIREGVGGKYLELFANKLLPFSLSDAREAAWDHFKGTKKHASNGSIYEKAARNLDEPYTIIEEFTKELYSNSSRADIKVKQVVRRYVETDRDVVIWISHVSPTEIKHKMLRGLTYHLRGYALTKHSPASTLDRELSQLQFCSLISLDQEPGTWYEPLDARMLINFLIGNTVATQQRRRRNEAEGENARLRLAVQRQQKVADDLKSLLQRKARQLSNECMSLIAVDSPRHHNIVNVLDVRGNLGDFQQLFRHLEAARQEVDVVFAANGLADMVATPSNIHIREGDDGKYLEAFSNKLLAFRLHAVTEALWSHFKSLEKHAGNGSLYQKAEKYIDESNTILEDFTMEMHSNTARADIKVKQIIRRYVETDRDVVIWVSRVSPVEIKHRMLRGLTMAFFLDEDDDGRVLEAALSFVDTFADGSPSWMHAAVPSTSPMVQQLPRRASRTLDADSSEMTRRAVVNARKRILRKAGVYSDPNRARSERRKEVAYLRQQIERLQIDLQNLEDRRKRRTDQPQQLERSPQPLMVVNAALQIPNMWQVIAEKQRQRREEAERENVRLKWIAERQQKVADSLSSLLKRRASQLMNDCASVVDVSPREQTVHVVDFSGDIGDFQGLFQHLDAARREVDVVFAANGLEKMVITPSDVHIRAGDDDKYLEAFSNKVLPFKLSDTAEAAWNHFKGVEKHLGNGCIYEKAAKDLGEPYTVIEAFTKEMHSNNARADVKVKQVVRRYVEADHDLVIWVARIMPSNWLLALAVLLQPPLTSSSGSSDSLDSEAQAIVDSFSTDQVIGQMCQLEISMILNDDNSVNETLVRQYAKLGVGSYLNSPFAGWNATAWRNAVKEIQAYHMDENGGHPMVYGLDSVHGAQYVDKAVIFPHQINAGASFNPELTRKMGYVTGRDTAAAGISWVLGPILDISYNPLWTRSYETFGEDPYLASILGAAYIQGVQNNSQSGACMKHFIGYSQTATGIDRESVTISDFDLLNYHVPSFKAGIEHGAMSTMESYVSVNGVPVVSSTKMMNTLLRDDLDFDGVVVTDWGEVNNLQSWHRVVRTQQDAVELVIADTSLDMSMVPSSTDFIDQAKNVLSKNPDYEGRLRSSAKRIIKMKLQMGLYDTPVPGEDNVDLVGNDDDLEQALNLARESIVLLKNDDNLLPLSNGTSVFLTGFSVDDIGYQCGGWSIYWQGTSGNDYFPHGMSVREGIENLVGKDSVTYFNGLSADGTYSDDDLSTATGHAGEADVVIVAIGEAPYAEKWGDIDELTLPSGQLEYVQALANTGAKVVLILFEGRPRLLGSLPDSVSAILWGGLPCEQGGQAMTEILFGEVNPSGRLPITYPKHSGHIMIPYHHRVDTQCSYGSCEMQWDFGTGLSYTKFSYSDLKLSAEKITSMDDTITVSVTVTNNGSMAGKETVMLFMIQPYRAISVPEVKMLRKFEKIELAASASTTVTFVLTLDDWSVYKPQIGSGFNQVAENEDFVVAIGPNTDCDVYNDAGITNELCANFTLAATSTTAGDGLLS</sequence>
<dbReference type="Pfam" id="PF14310">
    <property type="entry name" value="Fn3-like"/>
    <property type="match status" value="1"/>
</dbReference>
<proteinExistence type="inferred from homology"/>
<evidence type="ECO:0000256" key="1">
    <source>
        <dbReference type="ARBA" id="ARBA00000448"/>
    </source>
</evidence>
<dbReference type="Pfam" id="PF00933">
    <property type="entry name" value="Glyco_hydro_3"/>
    <property type="match status" value="1"/>
</dbReference>
<reference evidence="9" key="1">
    <citation type="submission" date="2021-01" db="EMBL/GenBank/DDBJ databases">
        <title>Phytophthora aleatoria, a newly-described species from Pinus radiata is distinct from Phytophthora cactorum isolates based on comparative genomics.</title>
        <authorList>
            <person name="Mcdougal R."/>
            <person name="Panda P."/>
            <person name="Williams N."/>
            <person name="Studholme D.J."/>
        </authorList>
    </citation>
    <scope>NUCLEOTIDE SEQUENCE</scope>
    <source>
        <strain evidence="9">NZFS 3830</strain>
    </source>
</reference>
<keyword evidence="5" id="KW-0378">Hydrolase</keyword>
<dbReference type="SMART" id="SM01217">
    <property type="entry name" value="Fn3_like"/>
    <property type="match status" value="1"/>
</dbReference>
<dbReference type="FunFam" id="2.60.40.10:FF:000731">
    <property type="entry name" value="Lysosomal beta glucosidase"/>
    <property type="match status" value="1"/>
</dbReference>
<dbReference type="InterPro" id="IPR026891">
    <property type="entry name" value="Fn3-like"/>
</dbReference>
<evidence type="ECO:0000259" key="8">
    <source>
        <dbReference type="SMART" id="SM01217"/>
    </source>
</evidence>
<dbReference type="GO" id="GO:0008422">
    <property type="term" value="F:beta-glucosidase activity"/>
    <property type="evidence" value="ECO:0007669"/>
    <property type="project" value="UniProtKB-EC"/>
</dbReference>
<dbReference type="VEuPathDB" id="FungiDB:PC110_g15600"/>
<evidence type="ECO:0000256" key="6">
    <source>
        <dbReference type="ARBA" id="ARBA00023295"/>
    </source>
</evidence>
<dbReference type="VEuPathDB" id="FungiDB:PC110_g15603"/>